<evidence type="ECO:0000313" key="14">
    <source>
        <dbReference type="EMBL" id="KAF3322074.1"/>
    </source>
</evidence>
<comment type="function">
    <text evidence="10">E3 ubiquitin-protein ligase that mediates ubiquitination and subsequent proteasomal degradation of target proteins. E3 ubiquitin ligases accept ubiquitin from an E2 ubiquitin-conjugating enzyme in the form of a thioester and then directly transfers the ubiquitin to targeted substrates. It probably triggers the ubiquitin-mediated degradation of different substrates.</text>
</comment>
<dbReference type="PANTHER" id="PTHR46632:SF16">
    <property type="entry name" value="E3 UBIQUITIN-PROTEIN LIGASE SINA-LIKE 10"/>
    <property type="match status" value="1"/>
</dbReference>
<dbReference type="InterPro" id="IPR049548">
    <property type="entry name" value="Sina-like_RING"/>
</dbReference>
<dbReference type="PANTHER" id="PTHR46632">
    <property type="entry name" value="E3 UBIQUITIN-PROTEIN LIGASE SINA-LIKE 4"/>
    <property type="match status" value="1"/>
</dbReference>
<evidence type="ECO:0000256" key="3">
    <source>
        <dbReference type="ARBA" id="ARBA00009119"/>
    </source>
</evidence>
<dbReference type="EC" id="2.3.2.27" evidence="4"/>
<accession>A0A833QG56</accession>
<organism evidence="14 15">
    <name type="scientific">Carex littledalei</name>
    <dbReference type="NCBI Taxonomy" id="544730"/>
    <lineage>
        <taxon>Eukaryota</taxon>
        <taxon>Viridiplantae</taxon>
        <taxon>Streptophyta</taxon>
        <taxon>Embryophyta</taxon>
        <taxon>Tracheophyta</taxon>
        <taxon>Spermatophyta</taxon>
        <taxon>Magnoliopsida</taxon>
        <taxon>Liliopsida</taxon>
        <taxon>Poales</taxon>
        <taxon>Cyperaceae</taxon>
        <taxon>Cyperoideae</taxon>
        <taxon>Cariceae</taxon>
        <taxon>Carex</taxon>
        <taxon>Carex subgen. Euthyceras</taxon>
    </lineage>
</organism>
<dbReference type="GO" id="GO:0008270">
    <property type="term" value="F:zinc ion binding"/>
    <property type="evidence" value="ECO:0007669"/>
    <property type="project" value="UniProtKB-KW"/>
</dbReference>
<keyword evidence="15" id="KW-1185">Reference proteome</keyword>
<dbReference type="InterPro" id="IPR013010">
    <property type="entry name" value="Znf_SIAH"/>
</dbReference>
<protein>
    <recommendedName>
        <fullName evidence="4">RING-type E3 ubiquitin transferase</fullName>
        <ecNumber evidence="4">2.3.2.27</ecNumber>
    </recommendedName>
</protein>
<dbReference type="OrthoDB" id="4788989at2759"/>
<sequence>MGKSKPKPKPKPRTSNPPSQREIGRGDPSNRPSQRDIGGGETSNPPPPQEEIGGGKEIVIIDTDLLDCSICTYPLCPPIHQCTNGHVACHTCWSKLKDKCHICSLPVLSRNIALEKVLESVHLPCTYANLGCPKSVSYSQRQVHTDTCEFVPSSCPMPSCAHKAFSGKWRGHFMKDHWETSQDYSYGQSIDILFDAVMVDLEEDLYYTLHGPNKDLFLFVKEPILNVGNALSLYYIDLPHDQEQNMLSFELTVFGRYNTITLQLKSPVISIKEWKRGEVGGSSLLVPLGFPAFQNALQIMKLSVLFLSKDVLCLSSALALNGGLCCDMLLAMKLSKFEF</sequence>
<dbReference type="CDD" id="cd16571">
    <property type="entry name" value="RING-HC_SIAHs"/>
    <property type="match status" value="1"/>
</dbReference>
<evidence type="ECO:0000256" key="5">
    <source>
        <dbReference type="ARBA" id="ARBA00022679"/>
    </source>
</evidence>
<evidence type="ECO:0000256" key="11">
    <source>
        <dbReference type="PROSITE-ProRule" id="PRU00455"/>
    </source>
</evidence>
<evidence type="ECO:0000313" key="15">
    <source>
        <dbReference type="Proteomes" id="UP000623129"/>
    </source>
</evidence>
<evidence type="ECO:0000256" key="8">
    <source>
        <dbReference type="ARBA" id="ARBA00022786"/>
    </source>
</evidence>
<evidence type="ECO:0000259" key="13">
    <source>
        <dbReference type="PROSITE" id="PS51081"/>
    </source>
</evidence>
<dbReference type="Proteomes" id="UP000623129">
    <property type="component" value="Unassembled WGS sequence"/>
</dbReference>
<evidence type="ECO:0000256" key="1">
    <source>
        <dbReference type="ARBA" id="ARBA00000900"/>
    </source>
</evidence>
<feature type="domain" description="SIAH-type" evidence="13">
    <location>
        <begin position="120"/>
        <end position="178"/>
    </location>
</feature>
<evidence type="ECO:0000256" key="7">
    <source>
        <dbReference type="ARBA" id="ARBA00022771"/>
    </source>
</evidence>
<evidence type="ECO:0000256" key="10">
    <source>
        <dbReference type="ARBA" id="ARBA00024004"/>
    </source>
</evidence>
<keyword evidence="8" id="KW-0833">Ubl conjugation pathway</keyword>
<dbReference type="Gene3D" id="3.30.40.10">
    <property type="entry name" value="Zinc/RING finger domain, C3HC4 (zinc finger)"/>
    <property type="match status" value="1"/>
</dbReference>
<keyword evidence="6" id="KW-0479">Metal-binding</keyword>
<dbReference type="UniPathway" id="UPA00143"/>
<dbReference type="PROSITE" id="PS51081">
    <property type="entry name" value="ZF_SIAH"/>
    <property type="match status" value="1"/>
</dbReference>
<keyword evidence="5" id="KW-0808">Transferase</keyword>
<keyword evidence="9" id="KW-0862">Zinc</keyword>
<dbReference type="InterPro" id="IPR044286">
    <property type="entry name" value="SINL_plant"/>
</dbReference>
<feature type="region of interest" description="Disordered" evidence="12">
    <location>
        <begin position="1"/>
        <end position="53"/>
    </location>
</feature>
<dbReference type="GO" id="GO:0061630">
    <property type="term" value="F:ubiquitin protein ligase activity"/>
    <property type="evidence" value="ECO:0007669"/>
    <property type="project" value="UniProtKB-EC"/>
</dbReference>
<dbReference type="Pfam" id="PF21361">
    <property type="entry name" value="Sina_ZnF"/>
    <property type="match status" value="1"/>
</dbReference>
<dbReference type="EMBL" id="SWLB01000025">
    <property type="protein sequence ID" value="KAF3322074.1"/>
    <property type="molecule type" value="Genomic_DNA"/>
</dbReference>
<dbReference type="Pfam" id="PF21362">
    <property type="entry name" value="Sina_RING"/>
    <property type="match status" value="1"/>
</dbReference>
<evidence type="ECO:0000256" key="9">
    <source>
        <dbReference type="ARBA" id="ARBA00022833"/>
    </source>
</evidence>
<dbReference type="InterPro" id="IPR013083">
    <property type="entry name" value="Znf_RING/FYVE/PHD"/>
</dbReference>
<dbReference type="GO" id="GO:0016567">
    <property type="term" value="P:protein ubiquitination"/>
    <property type="evidence" value="ECO:0007669"/>
    <property type="project" value="UniProtKB-UniPathway"/>
</dbReference>
<evidence type="ECO:0000256" key="12">
    <source>
        <dbReference type="SAM" id="MobiDB-lite"/>
    </source>
</evidence>
<keyword evidence="7 11" id="KW-0863">Zinc-finger</keyword>
<dbReference type="SUPFAM" id="SSF49599">
    <property type="entry name" value="TRAF domain-like"/>
    <property type="match status" value="1"/>
</dbReference>
<comment type="caution">
    <text evidence="14">The sequence shown here is derived from an EMBL/GenBank/DDBJ whole genome shotgun (WGS) entry which is preliminary data.</text>
</comment>
<evidence type="ECO:0000256" key="6">
    <source>
        <dbReference type="ARBA" id="ARBA00022723"/>
    </source>
</evidence>
<dbReference type="AlphaFoldDB" id="A0A833QG56"/>
<evidence type="ECO:0000256" key="2">
    <source>
        <dbReference type="ARBA" id="ARBA00004906"/>
    </source>
</evidence>
<proteinExistence type="inferred from homology"/>
<evidence type="ECO:0000256" key="4">
    <source>
        <dbReference type="ARBA" id="ARBA00012483"/>
    </source>
</evidence>
<comment type="catalytic activity">
    <reaction evidence="1">
        <text>S-ubiquitinyl-[E2 ubiquitin-conjugating enzyme]-L-cysteine + [acceptor protein]-L-lysine = [E2 ubiquitin-conjugating enzyme]-L-cysteine + N(6)-ubiquitinyl-[acceptor protein]-L-lysine.</text>
        <dbReference type="EC" id="2.3.2.27"/>
    </reaction>
</comment>
<comment type="pathway">
    <text evidence="2">Protein modification; protein ubiquitination.</text>
</comment>
<name>A0A833QG56_9POAL</name>
<gene>
    <name evidence="14" type="ORF">FCM35_KLT13215</name>
</gene>
<feature type="compositionally biased region" description="Basic residues" evidence="12">
    <location>
        <begin position="1"/>
        <end position="12"/>
    </location>
</feature>
<comment type="similarity">
    <text evidence="3">Belongs to the SINA (Seven in absentia) family.</text>
</comment>
<reference evidence="14" key="1">
    <citation type="submission" date="2020-01" db="EMBL/GenBank/DDBJ databases">
        <title>Genome sequence of Kobresia littledalei, the first chromosome-level genome in the family Cyperaceae.</title>
        <authorList>
            <person name="Qu G."/>
        </authorList>
    </citation>
    <scope>NUCLEOTIDE SEQUENCE</scope>
    <source>
        <strain evidence="14">C.B.Clarke</strain>
        <tissue evidence="14">Leaf</tissue>
    </source>
</reference>